<organism evidence="2 3">
    <name type="scientific">Podospora australis</name>
    <dbReference type="NCBI Taxonomy" id="1536484"/>
    <lineage>
        <taxon>Eukaryota</taxon>
        <taxon>Fungi</taxon>
        <taxon>Dikarya</taxon>
        <taxon>Ascomycota</taxon>
        <taxon>Pezizomycotina</taxon>
        <taxon>Sordariomycetes</taxon>
        <taxon>Sordariomycetidae</taxon>
        <taxon>Sordariales</taxon>
        <taxon>Podosporaceae</taxon>
        <taxon>Podospora</taxon>
    </lineage>
</organism>
<feature type="region of interest" description="Disordered" evidence="1">
    <location>
        <begin position="55"/>
        <end position="205"/>
    </location>
</feature>
<evidence type="ECO:0000256" key="1">
    <source>
        <dbReference type="SAM" id="MobiDB-lite"/>
    </source>
</evidence>
<gene>
    <name evidence="2" type="ORF">QBC35DRAFT_530387</name>
</gene>
<protein>
    <submittedName>
        <fullName evidence="2">Uncharacterized protein</fullName>
    </submittedName>
</protein>
<reference evidence="2" key="1">
    <citation type="journal article" date="2023" name="Mol. Phylogenet. Evol.">
        <title>Genome-scale phylogeny and comparative genomics of the fungal order Sordariales.</title>
        <authorList>
            <person name="Hensen N."/>
            <person name="Bonometti L."/>
            <person name="Westerberg I."/>
            <person name="Brannstrom I.O."/>
            <person name="Guillou S."/>
            <person name="Cros-Aarteil S."/>
            <person name="Calhoun S."/>
            <person name="Haridas S."/>
            <person name="Kuo A."/>
            <person name="Mondo S."/>
            <person name="Pangilinan J."/>
            <person name="Riley R."/>
            <person name="LaButti K."/>
            <person name="Andreopoulos B."/>
            <person name="Lipzen A."/>
            <person name="Chen C."/>
            <person name="Yan M."/>
            <person name="Daum C."/>
            <person name="Ng V."/>
            <person name="Clum A."/>
            <person name="Steindorff A."/>
            <person name="Ohm R.A."/>
            <person name="Martin F."/>
            <person name="Silar P."/>
            <person name="Natvig D.O."/>
            <person name="Lalanne C."/>
            <person name="Gautier V."/>
            <person name="Ament-Velasquez S.L."/>
            <person name="Kruys A."/>
            <person name="Hutchinson M.I."/>
            <person name="Powell A.J."/>
            <person name="Barry K."/>
            <person name="Miller A.N."/>
            <person name="Grigoriev I.V."/>
            <person name="Debuchy R."/>
            <person name="Gladieux P."/>
            <person name="Hiltunen Thoren M."/>
            <person name="Johannesson H."/>
        </authorList>
    </citation>
    <scope>NUCLEOTIDE SEQUENCE</scope>
    <source>
        <strain evidence="2">PSN309</strain>
    </source>
</reference>
<evidence type="ECO:0000313" key="2">
    <source>
        <dbReference type="EMBL" id="KAK4189947.1"/>
    </source>
</evidence>
<dbReference type="Proteomes" id="UP001302126">
    <property type="component" value="Unassembled WGS sequence"/>
</dbReference>
<proteinExistence type="predicted"/>
<sequence>MMNCFGGRTSRHNQLRLTNSTSRFPPVKLIVHGYRLSEELLVVFCIERPLLHRNSINMPPKRKAPPTEPGAAAKEPAMKRPRKKIGSGLSASHATKAEATTEPGAAAAKPATKHSRPKYGHGSLAASRTTITKTTTAFNATSAPKAGVKATRGRPPAQGKGKAAAAAVDVDVDTDDGGDGSHDDDQDEDFEEENGNAEAPEPTTVEEVLMKLNQEAKNYMVKSKRTVTVRANSTREALAALENGLDDIQAGQDKGTEEMLAKLSKQSNTLTAKATPLLEKTNQLLGLNRSTLETYHAADIKSRLPDLGATIKTWGKNVQGLKESLEKGKMVTDEVSKIVLHPPEEQHEVRDEGA</sequence>
<comment type="caution">
    <text evidence="2">The sequence shown here is derived from an EMBL/GenBank/DDBJ whole genome shotgun (WGS) entry which is preliminary data.</text>
</comment>
<feature type="compositionally biased region" description="Low complexity" evidence="1">
    <location>
        <begin position="97"/>
        <end position="110"/>
    </location>
</feature>
<keyword evidence="3" id="KW-1185">Reference proteome</keyword>
<accession>A0AAN6X0M7</accession>
<dbReference type="EMBL" id="MU864370">
    <property type="protein sequence ID" value="KAK4189947.1"/>
    <property type="molecule type" value="Genomic_DNA"/>
</dbReference>
<reference evidence="2" key="2">
    <citation type="submission" date="2023-05" db="EMBL/GenBank/DDBJ databases">
        <authorList>
            <consortium name="Lawrence Berkeley National Laboratory"/>
            <person name="Steindorff A."/>
            <person name="Hensen N."/>
            <person name="Bonometti L."/>
            <person name="Westerberg I."/>
            <person name="Brannstrom I.O."/>
            <person name="Guillou S."/>
            <person name="Cros-Aarteil S."/>
            <person name="Calhoun S."/>
            <person name="Haridas S."/>
            <person name="Kuo A."/>
            <person name="Mondo S."/>
            <person name="Pangilinan J."/>
            <person name="Riley R."/>
            <person name="Labutti K."/>
            <person name="Andreopoulos B."/>
            <person name="Lipzen A."/>
            <person name="Chen C."/>
            <person name="Yanf M."/>
            <person name="Daum C."/>
            <person name="Ng V."/>
            <person name="Clum A."/>
            <person name="Ohm R."/>
            <person name="Martin F."/>
            <person name="Silar P."/>
            <person name="Natvig D."/>
            <person name="Lalanne C."/>
            <person name="Gautier V."/>
            <person name="Ament-Velasquez S.L."/>
            <person name="Kruys A."/>
            <person name="Hutchinson M.I."/>
            <person name="Powell A.J."/>
            <person name="Barry K."/>
            <person name="Miller A.N."/>
            <person name="Grigoriev I.V."/>
            <person name="Debuchy R."/>
            <person name="Gladieux P."/>
            <person name="Thoren M.H."/>
            <person name="Johannesson H."/>
        </authorList>
    </citation>
    <scope>NUCLEOTIDE SEQUENCE</scope>
    <source>
        <strain evidence="2">PSN309</strain>
    </source>
</reference>
<dbReference type="AlphaFoldDB" id="A0AAN6X0M7"/>
<name>A0AAN6X0M7_9PEZI</name>
<feature type="compositionally biased region" description="Acidic residues" evidence="1">
    <location>
        <begin position="170"/>
        <end position="195"/>
    </location>
</feature>
<evidence type="ECO:0000313" key="3">
    <source>
        <dbReference type="Proteomes" id="UP001302126"/>
    </source>
</evidence>
<feature type="compositionally biased region" description="Low complexity" evidence="1">
    <location>
        <begin position="125"/>
        <end position="143"/>
    </location>
</feature>